<evidence type="ECO:0000256" key="5">
    <source>
        <dbReference type="ARBA" id="ARBA00016034"/>
    </source>
</evidence>
<dbReference type="Proteomes" id="UP001307889">
    <property type="component" value="Chromosome 11"/>
</dbReference>
<comment type="similarity">
    <text evidence="4">Belongs to the snurportin family.</text>
</comment>
<dbReference type="Gene3D" id="3.30.470.30">
    <property type="entry name" value="DNA ligase/mRNA capping enzyme"/>
    <property type="match status" value="1"/>
</dbReference>
<dbReference type="InterPro" id="IPR024721">
    <property type="entry name" value="Snurportin-1_N"/>
</dbReference>
<name>A0ABN7B7K2_9HEMI</name>
<evidence type="ECO:0000256" key="1">
    <source>
        <dbReference type="ARBA" id="ARBA00003975"/>
    </source>
</evidence>
<sequence>MDEILESLSSSARITLDDDDLSLIHPRYADYKPKKPYGQAERRRKWVTEQKEKRCDNLILNRKIGDLECEDDSDEEDEAMAVCEKSAKKITSRNQFKNCLMMSCWLVDVPEEFATDWYYLICPRGQRAFVVASHGKTTVYSRRGHFMMKFNSALPGGNYDSPRAHTAIDCIYSASNRTFYVIDVLVWGIPLTNCSAELRFFWLMNKFAENPELSNESRKNQHKFVLLNRALVQSLPQAMDVHPVFENNEPQVDGIIFFHREGLYVEGKSLLVTWLLPFMVQDILHIPVHEAYKAEIPINYESKTAKMDTDTS</sequence>
<dbReference type="SUPFAM" id="SSF56091">
    <property type="entry name" value="DNA ligase/mRNA capping enzyme, catalytic domain"/>
    <property type="match status" value="1"/>
</dbReference>
<keyword evidence="7" id="KW-0963">Cytoplasm</keyword>
<evidence type="ECO:0000259" key="10">
    <source>
        <dbReference type="Pfam" id="PF11538"/>
    </source>
</evidence>
<evidence type="ECO:0000259" key="11">
    <source>
        <dbReference type="Pfam" id="PF21974"/>
    </source>
</evidence>
<evidence type="ECO:0000256" key="8">
    <source>
        <dbReference type="ARBA" id="ARBA00022884"/>
    </source>
</evidence>
<keyword evidence="6" id="KW-0813">Transport</keyword>
<evidence type="ECO:0000256" key="6">
    <source>
        <dbReference type="ARBA" id="ARBA00022448"/>
    </source>
</evidence>
<dbReference type="EMBL" id="AP028919">
    <property type="protein sequence ID" value="BET00347.1"/>
    <property type="molecule type" value="Genomic_DNA"/>
</dbReference>
<keyword evidence="13" id="KW-1185">Reference proteome</keyword>
<gene>
    <name evidence="12" type="ORF">NTJ_13163</name>
</gene>
<keyword evidence="8" id="KW-0694">RNA-binding</keyword>
<evidence type="ECO:0000256" key="4">
    <source>
        <dbReference type="ARBA" id="ARBA00007540"/>
    </source>
</evidence>
<evidence type="ECO:0000313" key="12">
    <source>
        <dbReference type="EMBL" id="BET00347.1"/>
    </source>
</evidence>
<dbReference type="PANTHER" id="PTHR13403">
    <property type="entry name" value="SNURPORTIN1 RNUT1 PROTEIN RNA, U TRANSPORTER 1"/>
    <property type="match status" value="1"/>
</dbReference>
<keyword evidence="9" id="KW-0539">Nucleus</keyword>
<dbReference type="Pfam" id="PF11538">
    <property type="entry name" value="Snurportin1"/>
    <property type="match status" value="1"/>
</dbReference>
<accession>A0ABN7B7K2</accession>
<evidence type="ECO:0000256" key="2">
    <source>
        <dbReference type="ARBA" id="ARBA00004123"/>
    </source>
</evidence>
<dbReference type="Pfam" id="PF21974">
    <property type="entry name" value="SPN1_m3Gcap_bd"/>
    <property type="match status" value="1"/>
</dbReference>
<comment type="subcellular location">
    <subcellularLocation>
        <location evidence="3">Cytoplasm</location>
    </subcellularLocation>
    <subcellularLocation>
        <location evidence="2">Nucleus</location>
    </subcellularLocation>
</comment>
<evidence type="ECO:0000256" key="3">
    <source>
        <dbReference type="ARBA" id="ARBA00004496"/>
    </source>
</evidence>
<feature type="domain" description="Snurportin-1 N-terminal" evidence="10">
    <location>
        <begin position="25"/>
        <end position="62"/>
    </location>
</feature>
<evidence type="ECO:0000256" key="9">
    <source>
        <dbReference type="ARBA" id="ARBA00023242"/>
    </source>
</evidence>
<dbReference type="CDD" id="cd09232">
    <property type="entry name" value="Snurportin-1_C"/>
    <property type="match status" value="1"/>
</dbReference>
<protein>
    <recommendedName>
        <fullName evidence="5">Snurportin-1</fullName>
    </recommendedName>
</protein>
<dbReference type="InterPro" id="IPR017336">
    <property type="entry name" value="Snurportin-1"/>
</dbReference>
<organism evidence="12 13">
    <name type="scientific">Nesidiocoris tenuis</name>
    <dbReference type="NCBI Taxonomy" id="355587"/>
    <lineage>
        <taxon>Eukaryota</taxon>
        <taxon>Metazoa</taxon>
        <taxon>Ecdysozoa</taxon>
        <taxon>Arthropoda</taxon>
        <taxon>Hexapoda</taxon>
        <taxon>Insecta</taxon>
        <taxon>Pterygota</taxon>
        <taxon>Neoptera</taxon>
        <taxon>Paraneoptera</taxon>
        <taxon>Hemiptera</taxon>
        <taxon>Heteroptera</taxon>
        <taxon>Panheteroptera</taxon>
        <taxon>Cimicomorpha</taxon>
        <taxon>Miridae</taxon>
        <taxon>Dicyphina</taxon>
        <taxon>Nesidiocoris</taxon>
    </lineage>
</organism>
<evidence type="ECO:0000313" key="13">
    <source>
        <dbReference type="Proteomes" id="UP001307889"/>
    </source>
</evidence>
<reference evidence="12 13" key="1">
    <citation type="submission" date="2023-09" db="EMBL/GenBank/DDBJ databases">
        <title>Nesidiocoris tenuis whole genome shotgun sequence.</title>
        <authorList>
            <person name="Shibata T."/>
            <person name="Shimoda M."/>
            <person name="Kobayashi T."/>
            <person name="Uehara T."/>
        </authorList>
    </citation>
    <scope>NUCLEOTIDE SEQUENCE [LARGE SCALE GENOMIC DNA]</scope>
    <source>
        <strain evidence="12 13">Japan</strain>
    </source>
</reference>
<proteinExistence type="inferred from homology"/>
<comment type="function">
    <text evidence="1">Functions as an U snRNP-specific nuclear import adapter. Involved in the trimethylguanosine (m3G)-cap-dependent nuclear import of U snRNPs. Binds specifically to the terminal m3G-cap U snRNAs.</text>
</comment>
<feature type="domain" description="Snurportin-1 m3G cap-binding" evidence="11">
    <location>
        <begin position="100"/>
        <end position="277"/>
    </location>
</feature>
<dbReference type="InterPro" id="IPR047857">
    <property type="entry name" value="Snurportin1_C"/>
</dbReference>
<dbReference type="PANTHER" id="PTHR13403:SF6">
    <property type="entry name" value="SNURPORTIN-1"/>
    <property type="match status" value="1"/>
</dbReference>
<evidence type="ECO:0000256" key="7">
    <source>
        <dbReference type="ARBA" id="ARBA00022490"/>
    </source>
</evidence>